<dbReference type="EMBL" id="BJXA01000039">
    <property type="protein sequence ID" value="GEM40651.1"/>
    <property type="molecule type" value="Genomic_DNA"/>
</dbReference>
<reference evidence="1 2" key="1">
    <citation type="submission" date="2019-07" db="EMBL/GenBank/DDBJ databases">
        <title>Whole genome shotgun sequence of Nocardia ninae NBRC 108245.</title>
        <authorList>
            <person name="Hosoyama A."/>
            <person name="Uohara A."/>
            <person name="Ohji S."/>
            <person name="Ichikawa N."/>
        </authorList>
    </citation>
    <scope>NUCLEOTIDE SEQUENCE [LARGE SCALE GENOMIC DNA]</scope>
    <source>
        <strain evidence="1 2">NBRC 108245</strain>
    </source>
</reference>
<organism evidence="1 2">
    <name type="scientific">Nocardia ninae NBRC 108245</name>
    <dbReference type="NCBI Taxonomy" id="1210091"/>
    <lineage>
        <taxon>Bacteria</taxon>
        <taxon>Bacillati</taxon>
        <taxon>Actinomycetota</taxon>
        <taxon>Actinomycetes</taxon>
        <taxon>Mycobacteriales</taxon>
        <taxon>Nocardiaceae</taxon>
        <taxon>Nocardia</taxon>
    </lineage>
</organism>
<evidence type="ECO:0000313" key="1">
    <source>
        <dbReference type="EMBL" id="GEM40651.1"/>
    </source>
</evidence>
<dbReference type="Proteomes" id="UP000321424">
    <property type="component" value="Unassembled WGS sequence"/>
</dbReference>
<name>A0A511MJK3_9NOCA</name>
<comment type="caution">
    <text evidence="1">The sequence shown here is derived from an EMBL/GenBank/DDBJ whole genome shotgun (WGS) entry which is preliminary data.</text>
</comment>
<protein>
    <recommendedName>
        <fullName evidence="3">Antitoxin ParD1/3/4</fullName>
    </recommendedName>
</protein>
<gene>
    <name evidence="1" type="ORF">NN4_51700</name>
</gene>
<evidence type="ECO:0000313" key="2">
    <source>
        <dbReference type="Proteomes" id="UP000321424"/>
    </source>
</evidence>
<accession>A0A511MJK3</accession>
<proteinExistence type="predicted"/>
<sequence length="71" mass="8296">MSYTCHMATITFRPTADDEQIINRARHDDENITDVIRRALRLLDREEWLAQARIDAAALRDEDLNAEPDAW</sequence>
<dbReference type="AlphaFoldDB" id="A0A511MJK3"/>
<evidence type="ECO:0008006" key="3">
    <source>
        <dbReference type="Google" id="ProtNLM"/>
    </source>
</evidence>
<keyword evidence="2" id="KW-1185">Reference proteome</keyword>